<dbReference type="SUPFAM" id="SSF56601">
    <property type="entry name" value="beta-lactamase/transpeptidase-like"/>
    <property type="match status" value="1"/>
</dbReference>
<dbReference type="Proteomes" id="UP001318040">
    <property type="component" value="Chromosome 13"/>
</dbReference>
<gene>
    <name evidence="4" type="primary">LACTB</name>
</gene>
<dbReference type="PANTHER" id="PTHR46520">
    <property type="entry name" value="SERINE BETA-LACTAMASE-LIKE PROTEIN LACTB, MITOCHONDRIAL"/>
    <property type="match status" value="1"/>
</dbReference>
<organism evidence="3 4">
    <name type="scientific">Petromyzon marinus</name>
    <name type="common">Sea lamprey</name>
    <dbReference type="NCBI Taxonomy" id="7757"/>
    <lineage>
        <taxon>Eukaryota</taxon>
        <taxon>Metazoa</taxon>
        <taxon>Chordata</taxon>
        <taxon>Craniata</taxon>
        <taxon>Vertebrata</taxon>
        <taxon>Cyclostomata</taxon>
        <taxon>Hyperoartia</taxon>
        <taxon>Petromyzontiformes</taxon>
        <taxon>Petromyzontidae</taxon>
        <taxon>Petromyzon</taxon>
    </lineage>
</organism>
<evidence type="ECO:0000313" key="4">
    <source>
        <dbReference type="RefSeq" id="XP_032809448.1"/>
    </source>
</evidence>
<dbReference type="GO" id="GO:0005739">
    <property type="term" value="C:mitochondrion"/>
    <property type="evidence" value="ECO:0007669"/>
    <property type="project" value="TreeGrafter"/>
</dbReference>
<feature type="compositionally biased region" description="Basic and acidic residues" evidence="1">
    <location>
        <begin position="279"/>
        <end position="292"/>
    </location>
</feature>
<dbReference type="InterPro" id="IPR001466">
    <property type="entry name" value="Beta-lactam-related"/>
</dbReference>
<feature type="compositionally biased region" description="Basic and acidic residues" evidence="1">
    <location>
        <begin position="315"/>
        <end position="332"/>
    </location>
</feature>
<dbReference type="CTD" id="114294"/>
<proteinExistence type="predicted"/>
<dbReference type="RefSeq" id="XP_032809448.1">
    <property type="nucleotide sequence ID" value="XM_032953557.1"/>
</dbReference>
<sequence length="607" mass="67488">MQWRLSARLLSFSLSKVRAKPGAPLPLGLSPQTPTLFGCHFRTVRGFSPAWAVFPRLLASRSQHGLCYSTGYWWQRRSRGTTGRQLVKVAAWLLVGLAVVGFSEHLRDGPRHLNLLFSAVKSSRRSKVDDDDGGGDEERIGLLPRTECEGNLTRDMGPWVSAVWAGRDLLQRVKDEVGAPGMVVGVTVNGEVVWTEGLGFADLENRLPCHSDTVMRIASVSKSLTTAALARLWEAGKVDLDAPVQTYVPDFPEKEFQGKKVTITPRQILSHFSGIRHYEKDPQKVREEEEKRKKARSGQKVDRTEKKASLASKNNSEDKKKHLEGNPKETDKVINAPKLRGNSQEFSKEEYYLMQKFSSVSDSLKLFENDPLIYRPGSEFLYSTHAFTLLSSVVESCSGDDFVQHMLKMFRQLDMLNTMADLNEPIIYNRSRYYVFNKRGRIVNAQYVDNSYKWAGGGFLSTVGDLLKFANAMLYSYQTEVSDVDKGHLPGYLKSGTMRALWSPVPGSEMSWDREGGYGMGWGVVESRQECGACRRTHHYASHTGGAVGASSVLLVLPAEGTPSAEQGPHLPRGIAVCILCNLQSVGLNAAALQIALEFERCAQMTV</sequence>
<feature type="domain" description="Beta-lactamase-related" evidence="2">
    <location>
        <begin position="169"/>
        <end position="585"/>
    </location>
</feature>
<reference evidence="4" key="1">
    <citation type="submission" date="2025-08" db="UniProtKB">
        <authorList>
            <consortium name="RefSeq"/>
        </authorList>
    </citation>
    <scope>IDENTIFICATION</scope>
    <source>
        <tissue evidence="4">Sperm</tissue>
    </source>
</reference>
<dbReference type="InterPro" id="IPR052794">
    <property type="entry name" value="Mito_Ser_Protease_LACTB"/>
</dbReference>
<feature type="compositionally biased region" description="Basic and acidic residues" evidence="1">
    <location>
        <begin position="299"/>
        <end position="308"/>
    </location>
</feature>
<accession>A0AAJ7T3D9</accession>
<keyword evidence="3" id="KW-1185">Reference proteome</keyword>
<dbReference type="Pfam" id="PF00144">
    <property type="entry name" value="Beta-lactamase"/>
    <property type="match status" value="1"/>
</dbReference>
<dbReference type="KEGG" id="pmrn:116942028"/>
<dbReference type="AlphaFoldDB" id="A0AAJ7T3D9"/>
<protein>
    <submittedName>
        <fullName evidence="4">Serine beta-lactamase-like protein LACTB, mitochondrial</fullName>
    </submittedName>
</protein>
<dbReference type="Gene3D" id="3.40.710.10">
    <property type="entry name" value="DD-peptidase/beta-lactamase superfamily"/>
    <property type="match status" value="2"/>
</dbReference>
<feature type="region of interest" description="Disordered" evidence="1">
    <location>
        <begin position="279"/>
        <end position="332"/>
    </location>
</feature>
<dbReference type="GO" id="GO:0006508">
    <property type="term" value="P:proteolysis"/>
    <property type="evidence" value="ECO:0007669"/>
    <property type="project" value="TreeGrafter"/>
</dbReference>
<dbReference type="PANTHER" id="PTHR46520:SF1">
    <property type="entry name" value="SERINE BETA-LACTAMASE-LIKE PROTEIN LACTB, MITOCHONDRIAL"/>
    <property type="match status" value="1"/>
</dbReference>
<dbReference type="InterPro" id="IPR012338">
    <property type="entry name" value="Beta-lactam/transpept-like"/>
</dbReference>
<dbReference type="GO" id="GO:0019216">
    <property type="term" value="P:regulation of lipid metabolic process"/>
    <property type="evidence" value="ECO:0007669"/>
    <property type="project" value="TreeGrafter"/>
</dbReference>
<name>A0AAJ7T3D9_PETMA</name>
<evidence type="ECO:0000256" key="1">
    <source>
        <dbReference type="SAM" id="MobiDB-lite"/>
    </source>
</evidence>
<evidence type="ECO:0000313" key="3">
    <source>
        <dbReference type="Proteomes" id="UP001318040"/>
    </source>
</evidence>
<dbReference type="GO" id="GO:0008233">
    <property type="term" value="F:peptidase activity"/>
    <property type="evidence" value="ECO:0007669"/>
    <property type="project" value="TreeGrafter"/>
</dbReference>
<evidence type="ECO:0000259" key="2">
    <source>
        <dbReference type="Pfam" id="PF00144"/>
    </source>
</evidence>